<name>A0A9D2BUV4_9FIRM</name>
<feature type="compositionally biased region" description="Low complexity" evidence="1">
    <location>
        <begin position="54"/>
        <end position="65"/>
    </location>
</feature>
<protein>
    <submittedName>
        <fullName evidence="2">Uncharacterized protein</fullName>
    </submittedName>
</protein>
<accession>A0A9D2BUV4</accession>
<reference evidence="2" key="1">
    <citation type="journal article" date="2021" name="PeerJ">
        <title>Extensive microbial diversity within the chicken gut microbiome revealed by metagenomics and culture.</title>
        <authorList>
            <person name="Gilroy R."/>
            <person name="Ravi A."/>
            <person name="Getino M."/>
            <person name="Pursley I."/>
            <person name="Horton D.L."/>
            <person name="Alikhan N.F."/>
            <person name="Baker D."/>
            <person name="Gharbi K."/>
            <person name="Hall N."/>
            <person name="Watson M."/>
            <person name="Adriaenssens E.M."/>
            <person name="Foster-Nyarko E."/>
            <person name="Jarju S."/>
            <person name="Secka A."/>
            <person name="Antonio M."/>
            <person name="Oren A."/>
            <person name="Chaudhuri R.R."/>
            <person name="La Ragione R."/>
            <person name="Hildebrand F."/>
            <person name="Pallen M.J."/>
        </authorList>
    </citation>
    <scope>NUCLEOTIDE SEQUENCE</scope>
    <source>
        <strain evidence="2">ChiHecec2B26-7398</strain>
    </source>
</reference>
<evidence type="ECO:0000313" key="2">
    <source>
        <dbReference type="EMBL" id="HIX94971.1"/>
    </source>
</evidence>
<reference evidence="2" key="2">
    <citation type="submission" date="2021-04" db="EMBL/GenBank/DDBJ databases">
        <authorList>
            <person name="Gilroy R."/>
        </authorList>
    </citation>
    <scope>NUCLEOTIDE SEQUENCE</scope>
    <source>
        <strain evidence="2">ChiHecec2B26-7398</strain>
    </source>
</reference>
<feature type="non-terminal residue" evidence="2">
    <location>
        <position position="1"/>
    </location>
</feature>
<dbReference type="Proteomes" id="UP000886751">
    <property type="component" value="Unassembled WGS sequence"/>
</dbReference>
<evidence type="ECO:0000313" key="3">
    <source>
        <dbReference type="Proteomes" id="UP000886751"/>
    </source>
</evidence>
<feature type="compositionally biased region" description="Low complexity" evidence="1">
    <location>
        <begin position="116"/>
        <end position="137"/>
    </location>
</feature>
<organism evidence="2 3">
    <name type="scientific">Candidatus Gemmiger excrementipullorum</name>
    <dbReference type="NCBI Taxonomy" id="2838610"/>
    <lineage>
        <taxon>Bacteria</taxon>
        <taxon>Bacillati</taxon>
        <taxon>Bacillota</taxon>
        <taxon>Clostridia</taxon>
        <taxon>Eubacteriales</taxon>
        <taxon>Gemmiger</taxon>
    </lineage>
</organism>
<proteinExistence type="predicted"/>
<dbReference type="AlphaFoldDB" id="A0A9D2BUV4"/>
<sequence length="171" mass="17640">RTIPMVRDVRFFVNTLQHAVDLMTQKGIAATTTCGKRDGCLEYTVRIPVGEGHPAPVVAPRAGPAQELQTTAPADPDAAAQNAPDAQQRGAHRAPDPAQNAPPAQPETPQPEEAPRPAAVQAAQAVRAAAVQAPPPAEALQAAPLTAAELEALLAPAEAPPQTGDFAVQLL</sequence>
<dbReference type="EMBL" id="DXEI01000086">
    <property type="protein sequence ID" value="HIX94971.1"/>
    <property type="molecule type" value="Genomic_DNA"/>
</dbReference>
<evidence type="ECO:0000256" key="1">
    <source>
        <dbReference type="SAM" id="MobiDB-lite"/>
    </source>
</evidence>
<gene>
    <name evidence="2" type="ORF">H9846_05900</name>
</gene>
<comment type="caution">
    <text evidence="2">The sequence shown here is derived from an EMBL/GenBank/DDBJ whole genome shotgun (WGS) entry which is preliminary data.</text>
</comment>
<feature type="region of interest" description="Disordered" evidence="1">
    <location>
        <begin position="54"/>
        <end position="137"/>
    </location>
</feature>
<feature type="compositionally biased region" description="Low complexity" evidence="1">
    <location>
        <begin position="72"/>
        <end position="88"/>
    </location>
</feature>